<sequence>MLSLPLAERRDINSLQNWVDSTGCLARDETKYLAHGHELVSLGLTADNAVLHLKTWVEDKLIRYWRWFRINHGHDLSIDLDIFVYKGPLIRLTAKALLYFLITLLLTVPIIMCNLITTMSTRMIIVMFFIISYLLVLSGLTKSRIYFIIVVLQAPFTLDCLPHIN</sequence>
<dbReference type="OrthoDB" id="5341582at2759"/>
<name>A0A9P8ZX88_9PEZI</name>
<dbReference type="RefSeq" id="XP_045957125.1">
    <property type="nucleotide sequence ID" value="XM_046102990.1"/>
</dbReference>
<dbReference type="EMBL" id="JAGPXC010000005">
    <property type="protein sequence ID" value="KAH6652848.1"/>
    <property type="molecule type" value="Genomic_DNA"/>
</dbReference>
<organism evidence="3 4">
    <name type="scientific">Truncatella angustata</name>
    <dbReference type="NCBI Taxonomy" id="152316"/>
    <lineage>
        <taxon>Eukaryota</taxon>
        <taxon>Fungi</taxon>
        <taxon>Dikarya</taxon>
        <taxon>Ascomycota</taxon>
        <taxon>Pezizomycotina</taxon>
        <taxon>Sordariomycetes</taxon>
        <taxon>Xylariomycetidae</taxon>
        <taxon>Amphisphaeriales</taxon>
        <taxon>Sporocadaceae</taxon>
        <taxon>Truncatella</taxon>
    </lineage>
</organism>
<accession>A0A9P8ZX88</accession>
<proteinExistence type="predicted"/>
<gene>
    <name evidence="3" type="ORF">BKA67DRAFT_567712</name>
</gene>
<dbReference type="PANTHER" id="PTHR34502">
    <property type="entry name" value="DUF6594 DOMAIN-CONTAINING PROTEIN-RELATED"/>
    <property type="match status" value="1"/>
</dbReference>
<protein>
    <recommendedName>
        <fullName evidence="2">DUF6594 domain-containing protein</fullName>
    </recommendedName>
</protein>
<dbReference type="PANTHER" id="PTHR34502:SF5">
    <property type="entry name" value="DUF6594 DOMAIN-CONTAINING PROTEIN"/>
    <property type="match status" value="1"/>
</dbReference>
<keyword evidence="4" id="KW-1185">Reference proteome</keyword>
<feature type="transmembrane region" description="Helical" evidence="1">
    <location>
        <begin position="96"/>
        <end position="117"/>
    </location>
</feature>
<dbReference type="GeneID" id="70131882"/>
<comment type="caution">
    <text evidence="3">The sequence shown here is derived from an EMBL/GenBank/DDBJ whole genome shotgun (WGS) entry which is preliminary data.</text>
</comment>
<evidence type="ECO:0000313" key="4">
    <source>
        <dbReference type="Proteomes" id="UP000758603"/>
    </source>
</evidence>
<feature type="transmembrane region" description="Helical" evidence="1">
    <location>
        <begin position="123"/>
        <end position="140"/>
    </location>
</feature>
<dbReference type="Proteomes" id="UP000758603">
    <property type="component" value="Unassembled WGS sequence"/>
</dbReference>
<dbReference type="InterPro" id="IPR046529">
    <property type="entry name" value="DUF6594"/>
</dbReference>
<feature type="domain" description="DUF6594" evidence="2">
    <location>
        <begin position="3"/>
        <end position="145"/>
    </location>
</feature>
<evidence type="ECO:0000259" key="2">
    <source>
        <dbReference type="Pfam" id="PF20237"/>
    </source>
</evidence>
<dbReference type="Pfam" id="PF20237">
    <property type="entry name" value="DUF6594"/>
    <property type="match status" value="1"/>
</dbReference>
<evidence type="ECO:0000313" key="3">
    <source>
        <dbReference type="EMBL" id="KAH6652848.1"/>
    </source>
</evidence>
<evidence type="ECO:0000256" key="1">
    <source>
        <dbReference type="SAM" id="Phobius"/>
    </source>
</evidence>
<keyword evidence="1" id="KW-0812">Transmembrane</keyword>
<dbReference type="AlphaFoldDB" id="A0A9P8ZX88"/>
<reference evidence="3" key="1">
    <citation type="journal article" date="2021" name="Nat. Commun.">
        <title>Genetic determinants of endophytism in the Arabidopsis root mycobiome.</title>
        <authorList>
            <person name="Mesny F."/>
            <person name="Miyauchi S."/>
            <person name="Thiergart T."/>
            <person name="Pickel B."/>
            <person name="Atanasova L."/>
            <person name="Karlsson M."/>
            <person name="Huettel B."/>
            <person name="Barry K.W."/>
            <person name="Haridas S."/>
            <person name="Chen C."/>
            <person name="Bauer D."/>
            <person name="Andreopoulos W."/>
            <person name="Pangilinan J."/>
            <person name="LaButti K."/>
            <person name="Riley R."/>
            <person name="Lipzen A."/>
            <person name="Clum A."/>
            <person name="Drula E."/>
            <person name="Henrissat B."/>
            <person name="Kohler A."/>
            <person name="Grigoriev I.V."/>
            <person name="Martin F.M."/>
            <person name="Hacquard S."/>
        </authorList>
    </citation>
    <scope>NUCLEOTIDE SEQUENCE</scope>
    <source>
        <strain evidence="3">MPI-SDFR-AT-0073</strain>
    </source>
</reference>
<keyword evidence="1" id="KW-0472">Membrane</keyword>
<keyword evidence="1" id="KW-1133">Transmembrane helix</keyword>